<proteinExistence type="predicted"/>
<name>A0AA88LEN2_ARTSF</name>
<dbReference type="GO" id="GO:0003964">
    <property type="term" value="F:RNA-directed DNA polymerase activity"/>
    <property type="evidence" value="ECO:0007669"/>
    <property type="project" value="UniProtKB-KW"/>
</dbReference>
<dbReference type="GO" id="GO:0016787">
    <property type="term" value="F:hydrolase activity"/>
    <property type="evidence" value="ECO:0007669"/>
    <property type="project" value="UniProtKB-KW"/>
</dbReference>
<accession>A0AA88LEN2</accession>
<keyword evidence="2" id="KW-0548">Nucleotidyltransferase</keyword>
<sequence length="170" mass="19588">MPAPRNQEELQTFLGMYKYLSRYIPNLATLNKLHRDLSKQQKFEWNTSHEEARRVIQNAVSKNLSYFDPEAKEIEVITDASHHGLGAQLTTDGATVAFASRSLSEAEQRYSQMEKEMLAITFSCKRFHQYLFGRTICVTTDHKPLESIFGKSIQRAPPRLQRMMLAYSAI</sequence>
<dbReference type="PANTHER" id="PTHR37984:SF8">
    <property type="entry name" value="CCHC-TYPE DOMAIN-CONTAINING PROTEIN"/>
    <property type="match status" value="1"/>
</dbReference>
<dbReference type="PANTHER" id="PTHR37984">
    <property type="entry name" value="PROTEIN CBG26694"/>
    <property type="match status" value="1"/>
</dbReference>
<dbReference type="InterPro" id="IPR041373">
    <property type="entry name" value="RT_RNaseH"/>
</dbReference>
<gene>
    <name evidence="8" type="ORF">QYM36_005929</name>
</gene>
<protein>
    <recommendedName>
        <fullName evidence="7">Reverse transcriptase RNase H-like domain-containing protein</fullName>
    </recommendedName>
</protein>
<dbReference type="Proteomes" id="UP001187531">
    <property type="component" value="Unassembled WGS sequence"/>
</dbReference>
<dbReference type="EMBL" id="JAVRJZ010000009">
    <property type="protein sequence ID" value="KAK2718755.1"/>
    <property type="molecule type" value="Genomic_DNA"/>
</dbReference>
<dbReference type="SUPFAM" id="SSF56672">
    <property type="entry name" value="DNA/RNA polymerases"/>
    <property type="match status" value="1"/>
</dbReference>
<keyword evidence="3" id="KW-0540">Nuclease</keyword>
<keyword evidence="1" id="KW-0808">Transferase</keyword>
<evidence type="ECO:0000256" key="6">
    <source>
        <dbReference type="ARBA" id="ARBA00022918"/>
    </source>
</evidence>
<evidence type="ECO:0000313" key="8">
    <source>
        <dbReference type="EMBL" id="KAK2718755.1"/>
    </source>
</evidence>
<keyword evidence="5" id="KW-0378">Hydrolase</keyword>
<dbReference type="Pfam" id="PF17917">
    <property type="entry name" value="RT_RNaseH"/>
    <property type="match status" value="1"/>
</dbReference>
<evidence type="ECO:0000313" key="9">
    <source>
        <dbReference type="Proteomes" id="UP001187531"/>
    </source>
</evidence>
<keyword evidence="9" id="KW-1185">Reference proteome</keyword>
<evidence type="ECO:0000259" key="7">
    <source>
        <dbReference type="Pfam" id="PF17917"/>
    </source>
</evidence>
<dbReference type="GO" id="GO:0004519">
    <property type="term" value="F:endonuclease activity"/>
    <property type="evidence" value="ECO:0007669"/>
    <property type="project" value="UniProtKB-KW"/>
</dbReference>
<dbReference type="InterPro" id="IPR043128">
    <property type="entry name" value="Rev_trsase/Diguanyl_cyclase"/>
</dbReference>
<dbReference type="Gene3D" id="3.30.70.270">
    <property type="match status" value="1"/>
</dbReference>
<evidence type="ECO:0000256" key="2">
    <source>
        <dbReference type="ARBA" id="ARBA00022695"/>
    </source>
</evidence>
<dbReference type="InterPro" id="IPR050951">
    <property type="entry name" value="Retrovirus_Pol_polyprotein"/>
</dbReference>
<keyword evidence="6" id="KW-0695">RNA-directed DNA polymerase</keyword>
<evidence type="ECO:0000256" key="1">
    <source>
        <dbReference type="ARBA" id="ARBA00022679"/>
    </source>
</evidence>
<evidence type="ECO:0000256" key="5">
    <source>
        <dbReference type="ARBA" id="ARBA00022801"/>
    </source>
</evidence>
<organism evidence="8 9">
    <name type="scientific">Artemia franciscana</name>
    <name type="common">Brine shrimp</name>
    <name type="synonym">Artemia sanfranciscana</name>
    <dbReference type="NCBI Taxonomy" id="6661"/>
    <lineage>
        <taxon>Eukaryota</taxon>
        <taxon>Metazoa</taxon>
        <taxon>Ecdysozoa</taxon>
        <taxon>Arthropoda</taxon>
        <taxon>Crustacea</taxon>
        <taxon>Branchiopoda</taxon>
        <taxon>Anostraca</taxon>
        <taxon>Artemiidae</taxon>
        <taxon>Artemia</taxon>
    </lineage>
</organism>
<evidence type="ECO:0000256" key="4">
    <source>
        <dbReference type="ARBA" id="ARBA00022759"/>
    </source>
</evidence>
<evidence type="ECO:0000256" key="3">
    <source>
        <dbReference type="ARBA" id="ARBA00022722"/>
    </source>
</evidence>
<reference evidence="8" key="1">
    <citation type="submission" date="2023-07" db="EMBL/GenBank/DDBJ databases">
        <title>Chromosome-level genome assembly of Artemia franciscana.</title>
        <authorList>
            <person name="Jo E."/>
        </authorList>
    </citation>
    <scope>NUCLEOTIDE SEQUENCE</scope>
    <source>
        <tissue evidence="8">Whole body</tissue>
    </source>
</reference>
<feature type="domain" description="Reverse transcriptase RNase H-like" evidence="7">
    <location>
        <begin position="72"/>
        <end position="165"/>
    </location>
</feature>
<dbReference type="CDD" id="cd09274">
    <property type="entry name" value="RNase_HI_RT_Ty3"/>
    <property type="match status" value="1"/>
</dbReference>
<dbReference type="InterPro" id="IPR043502">
    <property type="entry name" value="DNA/RNA_pol_sf"/>
</dbReference>
<comment type="caution">
    <text evidence="8">The sequence shown here is derived from an EMBL/GenBank/DDBJ whole genome shotgun (WGS) entry which is preliminary data.</text>
</comment>
<keyword evidence="4" id="KW-0255">Endonuclease</keyword>
<dbReference type="AlphaFoldDB" id="A0AA88LEN2"/>